<organism evidence="3 4">
    <name type="scientific">Streptococcus oralis</name>
    <dbReference type="NCBI Taxonomy" id="1303"/>
    <lineage>
        <taxon>Bacteria</taxon>
        <taxon>Bacillati</taxon>
        <taxon>Bacillota</taxon>
        <taxon>Bacilli</taxon>
        <taxon>Lactobacillales</taxon>
        <taxon>Streptococcaceae</taxon>
        <taxon>Streptococcus</taxon>
    </lineage>
</organism>
<feature type="compositionally biased region" description="Acidic residues" evidence="1">
    <location>
        <begin position="246"/>
        <end position="264"/>
    </location>
</feature>
<gene>
    <name evidence="3" type="ORF">BBP19_00260</name>
</gene>
<feature type="transmembrane region" description="Helical" evidence="2">
    <location>
        <begin position="51"/>
        <end position="69"/>
    </location>
</feature>
<feature type="region of interest" description="Disordered" evidence="1">
    <location>
        <begin position="172"/>
        <end position="298"/>
    </location>
</feature>
<comment type="caution">
    <text evidence="3">The sequence shown here is derived from an EMBL/GenBank/DDBJ whole genome shotgun (WGS) entry which is preliminary data.</text>
</comment>
<sequence>MNKRRLNNGKNRLYILISAGVAILGSLLPWASLNAGSFGSYSVNGYQGDGWFVIIAAIVSIVLACLNNMNKAMPKGFSIGVIVAGAIATLVTLNSLFNVNKYMSNFGGYGISIGFGLILAILASIALVVTGLLAMSGGKITKESFTELAESGKDFAQTVGRVTSSTVKTAVEEIKKESQERKKEETTADKTETAKEETEQKEEAKEPANVEAESTEENAEPVKEETTESESDSETKTEAEPVAEPTETEAEAETVTESTETEITESEKEAKLAAENTEPVKETEVKNQQEEKTPNQEN</sequence>
<dbReference type="EMBL" id="MBDM01000001">
    <property type="protein sequence ID" value="OJG03056.1"/>
    <property type="molecule type" value="Genomic_DNA"/>
</dbReference>
<proteinExistence type="predicted"/>
<accession>A0A1L8Q6B7</accession>
<feature type="transmembrane region" description="Helical" evidence="2">
    <location>
        <begin position="12"/>
        <end position="31"/>
    </location>
</feature>
<evidence type="ECO:0000256" key="1">
    <source>
        <dbReference type="SAM" id="MobiDB-lite"/>
    </source>
</evidence>
<keyword evidence="2" id="KW-1133">Transmembrane helix</keyword>
<dbReference type="Proteomes" id="UP000183671">
    <property type="component" value="Unassembled WGS sequence"/>
</dbReference>
<feature type="compositionally biased region" description="Basic and acidic residues" evidence="1">
    <location>
        <begin position="172"/>
        <end position="208"/>
    </location>
</feature>
<feature type="compositionally biased region" description="Basic and acidic residues" evidence="1">
    <location>
        <begin position="265"/>
        <end position="298"/>
    </location>
</feature>
<feature type="transmembrane region" description="Helical" evidence="2">
    <location>
        <begin position="109"/>
        <end position="134"/>
    </location>
</feature>
<name>A0A1L8Q6B7_STROR</name>
<keyword evidence="2" id="KW-0472">Membrane</keyword>
<evidence type="ECO:0000313" key="3">
    <source>
        <dbReference type="EMBL" id="OJG03056.1"/>
    </source>
</evidence>
<reference evidence="3 4" key="1">
    <citation type="submission" date="2016-07" db="EMBL/GenBank/DDBJ databases">
        <title>A clinical isolate of carbapenem-resistant Streptococcus oralis with altered penicillin binding proteins.</title>
        <authorList>
            <person name="Kanji J.N."/>
            <person name="Bharat A."/>
            <person name="Naidu P."/>
            <person name="Martin I."/>
            <person name="Mulvey M.R."/>
            <person name="Panaro C.D."/>
        </authorList>
    </citation>
    <scope>NUCLEOTIDE SEQUENCE [LARGE SCALE GENOMIC DNA]</scope>
    <source>
        <strain evidence="3 4">SC15-3744</strain>
    </source>
</reference>
<evidence type="ECO:0000256" key="2">
    <source>
        <dbReference type="SAM" id="Phobius"/>
    </source>
</evidence>
<protein>
    <submittedName>
        <fullName evidence="3">Lantibiotic ABC transporter permease</fullName>
    </submittedName>
</protein>
<keyword evidence="2" id="KW-0812">Transmembrane</keyword>
<evidence type="ECO:0000313" key="4">
    <source>
        <dbReference type="Proteomes" id="UP000183671"/>
    </source>
</evidence>
<dbReference type="AlphaFoldDB" id="A0A1L8Q6B7"/>
<feature type="transmembrane region" description="Helical" evidence="2">
    <location>
        <begin position="76"/>
        <end position="97"/>
    </location>
</feature>